<reference evidence="2" key="1">
    <citation type="submission" date="2019-10" db="EMBL/GenBank/DDBJ databases">
        <title>Whole Genome Sequencing and Characterization of Texas Phoenix Palm Decline Phytoplasma Belongs to Lethal Yellowing (16SrIV) Group.</title>
        <authorList>
            <person name="Bao M."/>
        </authorList>
    </citation>
    <scope>NUCLEOTIDE SEQUENCE [LARGE SCALE GENOMIC DNA]</scope>
    <source>
        <strain evidence="2">ACPD</strain>
    </source>
</reference>
<evidence type="ECO:0000256" key="1">
    <source>
        <dbReference type="SAM" id="MobiDB-lite"/>
    </source>
</evidence>
<gene>
    <name evidence="2" type="ORF">FEF22_001415</name>
</gene>
<sequence>MGRTPSEKHIKQIMSNIRDKR</sequence>
<proteinExistence type="predicted"/>
<name>A0ABS5BIN1_9MOLU</name>
<protein>
    <submittedName>
        <fullName evidence="2">Uncharacterized protein</fullName>
    </submittedName>
</protein>
<organism evidence="2 3">
    <name type="scientific">Texas Phoenix palm phytoplasma</name>
    <dbReference type="NCBI Taxonomy" id="176709"/>
    <lineage>
        <taxon>Bacteria</taxon>
        <taxon>Bacillati</taxon>
        <taxon>Mycoplasmatota</taxon>
        <taxon>Mollicutes</taxon>
        <taxon>Acholeplasmatales</taxon>
        <taxon>Acholeplasmataceae</taxon>
        <taxon>Candidatus Phytoplasma</taxon>
        <taxon>16SrIV (Coconut lethal yellows group)</taxon>
    </lineage>
</organism>
<feature type="compositionally biased region" description="Basic and acidic residues" evidence="1">
    <location>
        <begin position="1"/>
        <end position="10"/>
    </location>
</feature>
<comment type="caution">
    <text evidence="2">The sequence shown here is derived from an EMBL/GenBank/DDBJ whole genome shotgun (WGS) entry which is preliminary data.</text>
</comment>
<evidence type="ECO:0000313" key="2">
    <source>
        <dbReference type="EMBL" id="MBP3059443.1"/>
    </source>
</evidence>
<accession>A0ABS5BIN1</accession>
<dbReference type="Proteomes" id="UP001192346">
    <property type="component" value="Unassembled WGS sequence"/>
</dbReference>
<evidence type="ECO:0000313" key="3">
    <source>
        <dbReference type="Proteomes" id="UP001192346"/>
    </source>
</evidence>
<dbReference type="EMBL" id="VBRA02000009">
    <property type="protein sequence ID" value="MBP3059443.1"/>
    <property type="molecule type" value="Genomic_DNA"/>
</dbReference>
<keyword evidence="3" id="KW-1185">Reference proteome</keyword>
<feature type="region of interest" description="Disordered" evidence="1">
    <location>
        <begin position="1"/>
        <end position="21"/>
    </location>
</feature>